<dbReference type="RefSeq" id="WP_157707113.1">
    <property type="nucleotide sequence ID" value="NZ_CP034348.1"/>
</dbReference>
<keyword evidence="2" id="KW-0238">DNA-binding</keyword>
<dbReference type="OrthoDB" id="7790108at2"/>
<dbReference type="GO" id="GO:0003700">
    <property type="term" value="F:DNA-binding transcription factor activity"/>
    <property type="evidence" value="ECO:0007669"/>
    <property type="project" value="TreeGrafter"/>
</dbReference>
<dbReference type="SMART" id="SM00530">
    <property type="entry name" value="HTH_XRE"/>
    <property type="match status" value="1"/>
</dbReference>
<evidence type="ECO:0000256" key="1">
    <source>
        <dbReference type="ARBA" id="ARBA00023015"/>
    </source>
</evidence>
<proteinExistence type="predicted"/>
<dbReference type="PANTHER" id="PTHR46797">
    <property type="entry name" value="HTH-TYPE TRANSCRIPTIONAL REGULATOR"/>
    <property type="match status" value="1"/>
</dbReference>
<dbReference type="GO" id="GO:0005829">
    <property type="term" value="C:cytosol"/>
    <property type="evidence" value="ECO:0007669"/>
    <property type="project" value="TreeGrafter"/>
</dbReference>
<dbReference type="Pfam" id="PF01381">
    <property type="entry name" value="HTH_3"/>
    <property type="match status" value="1"/>
</dbReference>
<evidence type="ECO:0000259" key="4">
    <source>
        <dbReference type="PROSITE" id="PS50943"/>
    </source>
</evidence>
<dbReference type="PROSITE" id="PS50943">
    <property type="entry name" value="HTH_CROC1"/>
    <property type="match status" value="1"/>
</dbReference>
<dbReference type="CDD" id="cd00093">
    <property type="entry name" value="HTH_XRE"/>
    <property type="match status" value="1"/>
</dbReference>
<evidence type="ECO:0000256" key="3">
    <source>
        <dbReference type="ARBA" id="ARBA00023163"/>
    </source>
</evidence>
<gene>
    <name evidence="5" type="ORF">EI983_09385</name>
</gene>
<dbReference type="InterPro" id="IPR001387">
    <property type="entry name" value="Cro/C1-type_HTH"/>
</dbReference>
<organism evidence="5 6">
    <name type="scientific">Roseovarius faecimaris</name>
    <dbReference type="NCBI Taxonomy" id="2494550"/>
    <lineage>
        <taxon>Bacteria</taxon>
        <taxon>Pseudomonadati</taxon>
        <taxon>Pseudomonadota</taxon>
        <taxon>Alphaproteobacteria</taxon>
        <taxon>Rhodobacterales</taxon>
        <taxon>Roseobacteraceae</taxon>
        <taxon>Roseovarius</taxon>
    </lineage>
</organism>
<dbReference type="Gene3D" id="1.10.260.40">
    <property type="entry name" value="lambda repressor-like DNA-binding domains"/>
    <property type="match status" value="1"/>
</dbReference>
<name>A0A6I6IQE1_9RHOB</name>
<evidence type="ECO:0000256" key="2">
    <source>
        <dbReference type="ARBA" id="ARBA00023125"/>
    </source>
</evidence>
<keyword evidence="1" id="KW-0805">Transcription regulation</keyword>
<accession>A0A6I6IQE1</accession>
<dbReference type="AlphaFoldDB" id="A0A6I6IQE1"/>
<evidence type="ECO:0000313" key="6">
    <source>
        <dbReference type="Proteomes" id="UP000428330"/>
    </source>
</evidence>
<dbReference type="InterPro" id="IPR050807">
    <property type="entry name" value="TransReg_Diox_bact_type"/>
</dbReference>
<dbReference type="InterPro" id="IPR010982">
    <property type="entry name" value="Lambda_DNA-bd_dom_sf"/>
</dbReference>
<dbReference type="SUPFAM" id="SSF47413">
    <property type="entry name" value="lambda repressor-like DNA-binding domains"/>
    <property type="match status" value="1"/>
</dbReference>
<protein>
    <submittedName>
        <fullName evidence="5">Helix-turn-helix domain-containing protein</fullName>
    </submittedName>
</protein>
<keyword evidence="3" id="KW-0804">Transcription</keyword>
<keyword evidence="6" id="KW-1185">Reference proteome</keyword>
<dbReference type="Proteomes" id="UP000428330">
    <property type="component" value="Chromosome"/>
</dbReference>
<sequence length="435" mass="47277">MSGDTLVGSRIRERRVMLGVKQSELARQAGISPSYLNLIEHNRRRIGGKTLLTLAELLKVEPTQLSEGAEATLLNALRVAAQSDEDTSAELERTEEFAGRFPGWAQLLIKLMQRSEALEQTVKTLTDRLANDPQLAASLHDVISTVTAIRSTASILVDTKTLEPEWQARFHRNINEDSRRLAEGAEALVRYLEAAPDTDEEIRSPLDEMHAYLAAKDYSIPEVESSVGDARIGAIVAQAEELASDGARHLAERWLHQCYRDAQALPLSDLREAIARHGLDPEALAEALDLGLPLLFRRLAMLPSKEFGPIGLVSCDASGTFLFRKPVPGFSIPQGAGACSLWPLFGALLNPLTAHVAPLLQAGRNQMPVMSYAVAETVSPSRFSAAPGLTALMLLLPGRVADDRQEPRVVGATCRVCPVTTCGARREPSLLGEGF</sequence>
<dbReference type="GO" id="GO:0003677">
    <property type="term" value="F:DNA binding"/>
    <property type="evidence" value="ECO:0007669"/>
    <property type="project" value="UniProtKB-KW"/>
</dbReference>
<dbReference type="KEGG" id="rom:EI983_09385"/>
<feature type="domain" description="HTH cro/C1-type" evidence="4">
    <location>
        <begin position="11"/>
        <end position="65"/>
    </location>
</feature>
<reference evidence="6" key="1">
    <citation type="submission" date="2018-12" db="EMBL/GenBank/DDBJ databases">
        <title>Complete genome sequence of Roseovarius sp. MME-070.</title>
        <authorList>
            <person name="Nam Y.-D."/>
            <person name="Kang J."/>
            <person name="Chung W.-H."/>
            <person name="Park Y.S."/>
        </authorList>
    </citation>
    <scope>NUCLEOTIDE SEQUENCE [LARGE SCALE GENOMIC DNA]</scope>
    <source>
        <strain evidence="6">MME-070</strain>
    </source>
</reference>
<dbReference type="EMBL" id="CP034348">
    <property type="protein sequence ID" value="QGX98482.1"/>
    <property type="molecule type" value="Genomic_DNA"/>
</dbReference>
<evidence type="ECO:0000313" key="5">
    <source>
        <dbReference type="EMBL" id="QGX98482.1"/>
    </source>
</evidence>
<dbReference type="PANTHER" id="PTHR46797:SF23">
    <property type="entry name" value="HTH-TYPE TRANSCRIPTIONAL REGULATOR SUTR"/>
    <property type="match status" value="1"/>
</dbReference>